<reference evidence="1" key="1">
    <citation type="submission" date="2020-05" db="EMBL/GenBank/DDBJ databases">
        <authorList>
            <person name="Chiriac C."/>
            <person name="Salcher M."/>
            <person name="Ghai R."/>
            <person name="Kavagutti S V."/>
        </authorList>
    </citation>
    <scope>NUCLEOTIDE SEQUENCE</scope>
</reference>
<evidence type="ECO:0000313" key="2">
    <source>
        <dbReference type="EMBL" id="CAB4193321.1"/>
    </source>
</evidence>
<dbReference type="EMBL" id="LR796916">
    <property type="protein sequence ID" value="CAB4174944.1"/>
    <property type="molecule type" value="Genomic_DNA"/>
</dbReference>
<evidence type="ECO:0000313" key="1">
    <source>
        <dbReference type="EMBL" id="CAB4174944.1"/>
    </source>
</evidence>
<proteinExistence type="predicted"/>
<gene>
    <name evidence="2" type="ORF">UFOVP1247_57</name>
    <name evidence="1" type="ORF">UFOVP970_97</name>
</gene>
<protein>
    <submittedName>
        <fullName evidence="1">Uncharacterized protein</fullName>
    </submittedName>
</protein>
<accession>A0A6J5Q5T2</accession>
<name>A0A6J5Q5T2_9CAUD</name>
<organism evidence="1">
    <name type="scientific">uncultured Caudovirales phage</name>
    <dbReference type="NCBI Taxonomy" id="2100421"/>
    <lineage>
        <taxon>Viruses</taxon>
        <taxon>Duplodnaviria</taxon>
        <taxon>Heunggongvirae</taxon>
        <taxon>Uroviricota</taxon>
        <taxon>Caudoviricetes</taxon>
        <taxon>Peduoviridae</taxon>
        <taxon>Maltschvirus</taxon>
        <taxon>Maltschvirus maltsch</taxon>
    </lineage>
</organism>
<dbReference type="EMBL" id="LR797195">
    <property type="protein sequence ID" value="CAB4193321.1"/>
    <property type="molecule type" value="Genomic_DNA"/>
</dbReference>
<sequence length="51" mass="5894">MYSLKCDYYTKEFPTLEELIDDVMASGMDPNHEVTRDGRGTGEDVIDFIQF</sequence>